<comment type="caution">
    <text evidence="3">The sequence shown here is derived from an EMBL/GenBank/DDBJ whole genome shotgun (WGS) entry which is preliminary data.</text>
</comment>
<dbReference type="InterPro" id="IPR022742">
    <property type="entry name" value="Hydrolase_4"/>
</dbReference>
<dbReference type="Pfam" id="PF12146">
    <property type="entry name" value="Hydrolase_4"/>
    <property type="match status" value="1"/>
</dbReference>
<dbReference type="Gene3D" id="3.40.50.1820">
    <property type="entry name" value="alpha/beta hydrolase"/>
    <property type="match status" value="1"/>
</dbReference>
<evidence type="ECO:0000313" key="4">
    <source>
        <dbReference type="Proteomes" id="UP000218784"/>
    </source>
</evidence>
<accession>A0A2A4HZL0</accession>
<dbReference type="AlphaFoldDB" id="A0A2A4HZL0"/>
<dbReference type="InterPro" id="IPR050261">
    <property type="entry name" value="FrsA_esterase"/>
</dbReference>
<keyword evidence="4" id="KW-1185">Reference proteome</keyword>
<gene>
    <name evidence="3" type="ORF">COA17_08190</name>
</gene>
<organism evidence="3 4">
    <name type="scientific">Sphingomonas ginsenosidimutans</name>
    <dbReference type="NCBI Taxonomy" id="862134"/>
    <lineage>
        <taxon>Bacteria</taxon>
        <taxon>Pseudomonadati</taxon>
        <taxon>Pseudomonadota</taxon>
        <taxon>Alphaproteobacteria</taxon>
        <taxon>Sphingomonadales</taxon>
        <taxon>Sphingomonadaceae</taxon>
        <taxon>Sphingomonas</taxon>
    </lineage>
</organism>
<protein>
    <recommendedName>
        <fullName evidence="2">Serine aminopeptidase S33 domain-containing protein</fullName>
    </recommendedName>
</protein>
<keyword evidence="1" id="KW-0378">Hydrolase</keyword>
<feature type="domain" description="Serine aminopeptidase S33" evidence="2">
    <location>
        <begin position="27"/>
        <end position="137"/>
    </location>
</feature>
<dbReference type="GO" id="GO:0052689">
    <property type="term" value="F:carboxylic ester hydrolase activity"/>
    <property type="evidence" value="ECO:0007669"/>
    <property type="project" value="UniProtKB-ARBA"/>
</dbReference>
<dbReference type="EMBL" id="NWVD01000002">
    <property type="protein sequence ID" value="PCG09810.1"/>
    <property type="molecule type" value="Genomic_DNA"/>
</dbReference>
<sequence length="255" mass="26871">MPSERFEFLGDRGQRLAARLDRPDGRPRATALFAHCFTCGKDVLAASRIAGALVGHGFACLRFDFTGLGASEGEFGNAGFSSNVEDLVAAAACLRERGQVPELMIGHSLGGAAVLAAAAHVPEVRAVATIGAPAEVDHVLHQFGAGLEAIERDGSAEVVLAGRTFTISRSFVEDARAHRLPERLARLGRAILVMHAPTDATVGVDNARAIFDAARHPKSFVALDGADHLLSRPADSRYAAAVIAAWAERYLSPAD</sequence>
<reference evidence="3 4" key="1">
    <citation type="submission" date="2017-09" db="EMBL/GenBank/DDBJ databases">
        <title>Sphingomonas ginsenosidimutans KACC 14949, whole genome shotgun sequence.</title>
        <authorList>
            <person name="Feng G."/>
            <person name="Zhu H."/>
        </authorList>
    </citation>
    <scope>NUCLEOTIDE SEQUENCE [LARGE SCALE GENOMIC DNA]</scope>
    <source>
        <strain evidence="3 4">KACC 14949</strain>
    </source>
</reference>
<dbReference type="RefSeq" id="WP_096611539.1">
    <property type="nucleotide sequence ID" value="NZ_NWVD01000002.1"/>
</dbReference>
<dbReference type="Proteomes" id="UP000218784">
    <property type="component" value="Unassembled WGS sequence"/>
</dbReference>
<evidence type="ECO:0000259" key="2">
    <source>
        <dbReference type="Pfam" id="PF12146"/>
    </source>
</evidence>
<evidence type="ECO:0000313" key="3">
    <source>
        <dbReference type="EMBL" id="PCG09810.1"/>
    </source>
</evidence>
<dbReference type="InterPro" id="IPR029058">
    <property type="entry name" value="AB_hydrolase_fold"/>
</dbReference>
<evidence type="ECO:0000256" key="1">
    <source>
        <dbReference type="ARBA" id="ARBA00022801"/>
    </source>
</evidence>
<dbReference type="PANTHER" id="PTHR22946">
    <property type="entry name" value="DIENELACTONE HYDROLASE DOMAIN-CONTAINING PROTEIN-RELATED"/>
    <property type="match status" value="1"/>
</dbReference>
<dbReference type="SUPFAM" id="SSF53474">
    <property type="entry name" value="alpha/beta-Hydrolases"/>
    <property type="match status" value="1"/>
</dbReference>
<proteinExistence type="predicted"/>
<name>A0A2A4HZL0_9SPHN</name>
<dbReference type="PANTHER" id="PTHR22946:SF9">
    <property type="entry name" value="POLYKETIDE TRANSFERASE AF380"/>
    <property type="match status" value="1"/>
</dbReference>